<accession>A0A397U9Y1</accession>
<name>A0A397U9Y1_9GLOM</name>
<keyword evidence="1" id="KW-0812">Transmembrane</keyword>
<keyword evidence="1" id="KW-0472">Membrane</keyword>
<dbReference type="STRING" id="44941.A0A397U9Y1"/>
<dbReference type="EMBL" id="QKWP01001719">
    <property type="protein sequence ID" value="RIB07072.1"/>
    <property type="molecule type" value="Genomic_DNA"/>
</dbReference>
<proteinExistence type="predicted"/>
<keyword evidence="1" id="KW-1133">Transmembrane helix</keyword>
<dbReference type="AlphaFoldDB" id="A0A397U9Y1"/>
<sequence>MENTKLVDLKEGSLHSTLEYVDTLKHLIDVPEVKTYLETRVFVAPMDYPGQLHVRRAINYRIKFGESSEIPEQILHIVPMIGPLHVSLNSRETVFLENYRFFDKLFHEVFGHTKVLAQKPKPYKINLLLELAFQGWFRVRSTILRKFELSKDPEARYLTNLLDNIIPLVLDFYPVVFRSGNWTAFKEVFGLFFINISVKIIKSYHWHFLMIFSFGLVLIILFHKLLKVLFILLMIIM</sequence>
<comment type="caution">
    <text evidence="2">The sequence shown here is derived from an EMBL/GenBank/DDBJ whole genome shotgun (WGS) entry which is preliminary data.</text>
</comment>
<dbReference type="OrthoDB" id="2415166at2759"/>
<keyword evidence="3" id="KW-1185">Reference proteome</keyword>
<organism evidence="2 3">
    <name type="scientific">Gigaspora rosea</name>
    <dbReference type="NCBI Taxonomy" id="44941"/>
    <lineage>
        <taxon>Eukaryota</taxon>
        <taxon>Fungi</taxon>
        <taxon>Fungi incertae sedis</taxon>
        <taxon>Mucoromycota</taxon>
        <taxon>Glomeromycotina</taxon>
        <taxon>Glomeromycetes</taxon>
        <taxon>Diversisporales</taxon>
        <taxon>Gigasporaceae</taxon>
        <taxon>Gigaspora</taxon>
    </lineage>
</organism>
<gene>
    <name evidence="2" type="ORF">C2G38_464191</name>
</gene>
<evidence type="ECO:0000256" key="1">
    <source>
        <dbReference type="SAM" id="Phobius"/>
    </source>
</evidence>
<reference evidence="2 3" key="1">
    <citation type="submission" date="2018-06" db="EMBL/GenBank/DDBJ databases">
        <title>Comparative genomics reveals the genomic features of Rhizophagus irregularis, R. cerebriforme, R. diaphanum and Gigaspora rosea, and their symbiotic lifestyle signature.</title>
        <authorList>
            <person name="Morin E."/>
            <person name="San Clemente H."/>
            <person name="Chen E.C.H."/>
            <person name="De La Providencia I."/>
            <person name="Hainaut M."/>
            <person name="Kuo A."/>
            <person name="Kohler A."/>
            <person name="Murat C."/>
            <person name="Tang N."/>
            <person name="Roy S."/>
            <person name="Loubradou J."/>
            <person name="Henrissat B."/>
            <person name="Grigoriev I.V."/>
            <person name="Corradi N."/>
            <person name="Roux C."/>
            <person name="Martin F.M."/>
        </authorList>
    </citation>
    <scope>NUCLEOTIDE SEQUENCE [LARGE SCALE GENOMIC DNA]</scope>
    <source>
        <strain evidence="2 3">DAOM 194757</strain>
    </source>
</reference>
<feature type="transmembrane region" description="Helical" evidence="1">
    <location>
        <begin position="208"/>
        <end position="236"/>
    </location>
</feature>
<dbReference type="Proteomes" id="UP000266673">
    <property type="component" value="Unassembled WGS sequence"/>
</dbReference>
<protein>
    <submittedName>
        <fullName evidence="2">Uncharacterized protein</fullName>
    </submittedName>
</protein>
<evidence type="ECO:0000313" key="2">
    <source>
        <dbReference type="EMBL" id="RIB07072.1"/>
    </source>
</evidence>
<evidence type="ECO:0000313" key="3">
    <source>
        <dbReference type="Proteomes" id="UP000266673"/>
    </source>
</evidence>